<dbReference type="OrthoDB" id="7848276at2759"/>
<accession>A0A484AXA8</accession>
<reference evidence="1 2" key="1">
    <citation type="journal article" date="2019" name="J. Hered.">
        <title>An Improved Genome Assembly for Drosophila navojoa, the Basal Species in the mojavensis Cluster.</title>
        <authorList>
            <person name="Vanderlinde T."/>
            <person name="Dupim E.G."/>
            <person name="Nazario-Yepiz N.O."/>
            <person name="Carvalho A.B."/>
        </authorList>
    </citation>
    <scope>NUCLEOTIDE SEQUENCE [LARGE SCALE GENOMIC DNA]</scope>
    <source>
        <strain evidence="1">Navoj_Jal97</strain>
        <tissue evidence="1">Whole organism</tissue>
    </source>
</reference>
<comment type="caution">
    <text evidence="1">The sequence shown here is derived from an EMBL/GenBank/DDBJ whole genome shotgun (WGS) entry which is preliminary data.</text>
</comment>
<evidence type="ECO:0000313" key="2">
    <source>
        <dbReference type="Proteomes" id="UP000295192"/>
    </source>
</evidence>
<organism evidence="1 2">
    <name type="scientific">Drosophila navojoa</name>
    <name type="common">Fruit fly</name>
    <dbReference type="NCBI Taxonomy" id="7232"/>
    <lineage>
        <taxon>Eukaryota</taxon>
        <taxon>Metazoa</taxon>
        <taxon>Ecdysozoa</taxon>
        <taxon>Arthropoda</taxon>
        <taxon>Hexapoda</taxon>
        <taxon>Insecta</taxon>
        <taxon>Pterygota</taxon>
        <taxon>Neoptera</taxon>
        <taxon>Endopterygota</taxon>
        <taxon>Diptera</taxon>
        <taxon>Brachycera</taxon>
        <taxon>Muscomorpha</taxon>
        <taxon>Ephydroidea</taxon>
        <taxon>Drosophilidae</taxon>
        <taxon>Drosophila</taxon>
    </lineage>
</organism>
<dbReference type="PANTHER" id="PTHR20898">
    <property type="entry name" value="DAEDALUS ON 3-RELATED-RELATED"/>
    <property type="match status" value="1"/>
</dbReference>
<sequence>MKVLTECTIGIILLTCACKVQDGGGSTVLFQSGECKFNPKFFDNFTIRTVNNTVNLEMVTKRSFDRGFNVHVDFSIKMSKADRYQRVFAHTMDACAVTMALKKNIFKAWFQSMLAHGNFIYHCPVPPDHYYLRNWKVDPKLVPQYLNAGSYRVTGHFFYGKLKSKYEDPERRVEFVSSNATYNPKYFRSFSMCVSNRTLNMTMELLQPIQRGFKAHIDYQLRMPNAKTFQTIFSHHVDVCATVNSVKGGLFKSWFKSMTEKGNFMLNCPVQVGTYYLRDWEMGSSLTHQFLHPGEYRGKVYFFYGKYKTKTENRVLALTIDSVLYN</sequence>
<protein>
    <submittedName>
        <fullName evidence="1">Uncharacterized protein</fullName>
    </submittedName>
</protein>
<dbReference type="Pfam" id="PF06477">
    <property type="entry name" value="DUF1091"/>
    <property type="match status" value="2"/>
</dbReference>
<dbReference type="OMA" id="GLFKSWF"/>
<evidence type="ECO:0000313" key="1">
    <source>
        <dbReference type="EMBL" id="TDG41038.1"/>
    </source>
</evidence>
<name>A0A484AXA8_DRONA</name>
<gene>
    <name evidence="1" type="ORF">AWZ03_012538</name>
</gene>
<proteinExistence type="predicted"/>
<keyword evidence="2" id="KW-1185">Reference proteome</keyword>
<dbReference type="SMART" id="SM00697">
    <property type="entry name" value="DM8"/>
    <property type="match status" value="2"/>
</dbReference>
<dbReference type="AlphaFoldDB" id="A0A484AXA8"/>
<dbReference type="PROSITE" id="PS51257">
    <property type="entry name" value="PROKAR_LIPOPROTEIN"/>
    <property type="match status" value="1"/>
</dbReference>
<dbReference type="PANTHER" id="PTHR20898:SF0">
    <property type="entry name" value="DAEDALUS ON 3-RELATED"/>
    <property type="match status" value="1"/>
</dbReference>
<dbReference type="EMBL" id="LSRL02000429">
    <property type="protein sequence ID" value="TDG41038.1"/>
    <property type="molecule type" value="Genomic_DNA"/>
</dbReference>
<dbReference type="InterPro" id="IPR010512">
    <property type="entry name" value="DUF1091"/>
</dbReference>
<dbReference type="Proteomes" id="UP000295192">
    <property type="component" value="Unassembled WGS sequence"/>
</dbReference>